<dbReference type="Proteomes" id="UP000740754">
    <property type="component" value="Unassembled WGS sequence"/>
</dbReference>
<accession>A0ABX1I6V1</accession>
<dbReference type="EMBL" id="JAAXKX010000006">
    <property type="protein sequence ID" value="NKN32896.1"/>
    <property type="molecule type" value="Genomic_DNA"/>
</dbReference>
<comment type="caution">
    <text evidence="1">The sequence shown here is derived from an EMBL/GenBank/DDBJ whole genome shotgun (WGS) entry which is preliminary data.</text>
</comment>
<keyword evidence="2" id="KW-1185">Reference proteome</keyword>
<protein>
    <recommendedName>
        <fullName evidence="3">S-layer protein</fullName>
    </recommendedName>
</protein>
<evidence type="ECO:0000313" key="1">
    <source>
        <dbReference type="EMBL" id="NKN32896.1"/>
    </source>
</evidence>
<evidence type="ECO:0008006" key="3">
    <source>
        <dbReference type="Google" id="ProtNLM"/>
    </source>
</evidence>
<dbReference type="PRINTS" id="PR00313">
    <property type="entry name" value="CABNDNGRPT"/>
</dbReference>
<proteinExistence type="predicted"/>
<name>A0ABX1I6V1_9GAMM</name>
<sequence>MQGFDQAFYLKAKLQQLQAQAATAADWADKTADDLISALQSAGLTPEQHYSQFGYAEGLAPNAYFDPKEYILAKGVQLVATHPDLYADAAAAAVAFEQQWSGNVYEHYLQYGFREGVNPSNAFDNDAYLAAKLAALQAAGREITLDELKDAFADAGLTPITHFMRYGAKEQLQAPAVPAEEQVDPSIDPTNPGLELSLTTEADTLLAAAAALPEGKTEADVQRASDANDIIDAVASALSSARTLNADDRIDGGAGNDLLKVDVQGDFGGFEGNGGVVNVETIELTNTGEIARTVSAKGIEGAETFALNGAVNLAELGSTEAAVNLSGRDAGSAEIQYAAKVTDGKADALALGLNDIGTAEVKDAAGEVTTAEAAVALVADGIEVVDITATGTNVVLLETADAEQVNVEGTGSVKIVAHQGAVSGAVKSVDASGLQGVLDVNLRDAAGVTSVLAGAGDDIIRATPGDLAVNAEINGGEGADTLSLSGRFGVSQYQMAGVETVELNAAGSSGMKAAPGGLSDVSTFSGAESTGIEQVVVKGAGNAVKFVNLGMADLGVTLDQAASGEVAFDHAGATTLSVSGGTEQAETINTVNTVLTESADVTLVVEAFNTLGDGLGGKLVATKAEGLTAEIAGALNNTIELVAATSAVFNQTNTDQASTVALDAAKLNDLRIDADGAFTLAKGSDLSAVESLTIDAGQAFAAAGGESEGAWAVDFGSVAAVDLSGAGAESKITLSNLGGAVDYDITVNAEGLIGGLTLGDIGTGAGHTIDVNMAGVLGDVTIGDVAVTAADSAATGAIVIDANGTYGDITLDALSAKTVTVDASGAMGAVNVGSISGNNKGSTDGISGEVVTFTGSELMANTVYVTASEQATVSGGLGNDTFMLVANNAAGTLAEFTVSGGLGNDNFLIDHSESMSGSAIVTITDFNAGDTTNIDKGTLSVFTKESSADAGAAAAVLEAAGIVADAVAATSGVEFVGDANTFFTFDGNTYAMVTANKSDDVKFDDTNILVQLVGVHSADALGGAFKESAGGEQPET</sequence>
<gene>
    <name evidence="1" type="ORF">HF203_06645</name>
</gene>
<reference evidence="1 2" key="1">
    <citation type="submission" date="2020-04" db="EMBL/GenBank/DDBJ databases">
        <title>Draft Whole-Genome sequence of Marichromatium bheemlicum DSM 18632, type strain.</title>
        <authorList>
            <person name="Kyndt J.A."/>
            <person name="Meyer T.E."/>
        </authorList>
    </citation>
    <scope>NUCLEOTIDE SEQUENCE [LARGE SCALE GENOMIC DNA]</scope>
    <source>
        <strain evidence="1 2">DSM 18632</strain>
    </source>
</reference>
<evidence type="ECO:0000313" key="2">
    <source>
        <dbReference type="Proteomes" id="UP000740754"/>
    </source>
</evidence>
<organism evidence="1 2">
    <name type="scientific">Marichromatium bheemlicum</name>
    <dbReference type="NCBI Taxonomy" id="365339"/>
    <lineage>
        <taxon>Bacteria</taxon>
        <taxon>Pseudomonadati</taxon>
        <taxon>Pseudomonadota</taxon>
        <taxon>Gammaproteobacteria</taxon>
        <taxon>Chromatiales</taxon>
        <taxon>Chromatiaceae</taxon>
        <taxon>Marichromatium</taxon>
    </lineage>
</organism>